<keyword evidence="2" id="KW-1185">Reference proteome</keyword>
<organism evidence="1 2">
    <name type="scientific">Vigna unguiculata</name>
    <name type="common">Cowpea</name>
    <dbReference type="NCBI Taxonomy" id="3917"/>
    <lineage>
        <taxon>Eukaryota</taxon>
        <taxon>Viridiplantae</taxon>
        <taxon>Streptophyta</taxon>
        <taxon>Embryophyta</taxon>
        <taxon>Tracheophyta</taxon>
        <taxon>Spermatophyta</taxon>
        <taxon>Magnoliopsida</taxon>
        <taxon>eudicotyledons</taxon>
        <taxon>Gunneridae</taxon>
        <taxon>Pentapetalae</taxon>
        <taxon>rosids</taxon>
        <taxon>fabids</taxon>
        <taxon>Fabales</taxon>
        <taxon>Fabaceae</taxon>
        <taxon>Papilionoideae</taxon>
        <taxon>50 kb inversion clade</taxon>
        <taxon>NPAAA clade</taxon>
        <taxon>indigoferoid/millettioid clade</taxon>
        <taxon>Phaseoleae</taxon>
        <taxon>Vigna</taxon>
    </lineage>
</organism>
<protein>
    <submittedName>
        <fullName evidence="1">Uncharacterized protein</fullName>
    </submittedName>
</protein>
<dbReference type="AlphaFoldDB" id="A0A4D6LFA0"/>
<dbReference type="EMBL" id="CP039347">
    <property type="protein sequence ID" value="QCD87153.1"/>
    <property type="molecule type" value="Genomic_DNA"/>
</dbReference>
<evidence type="ECO:0000313" key="2">
    <source>
        <dbReference type="Proteomes" id="UP000501690"/>
    </source>
</evidence>
<reference evidence="1 2" key="1">
    <citation type="submission" date="2019-04" db="EMBL/GenBank/DDBJ databases">
        <title>An improved genome assembly and genetic linkage map for asparagus bean, Vigna unguiculata ssp. sesquipedialis.</title>
        <authorList>
            <person name="Xia Q."/>
            <person name="Zhang R."/>
            <person name="Dong Y."/>
        </authorList>
    </citation>
    <scope>NUCLEOTIDE SEQUENCE [LARGE SCALE GENOMIC DNA]</scope>
    <source>
        <tissue evidence="1">Leaf</tissue>
    </source>
</reference>
<accession>A0A4D6LFA0</accession>
<proteinExistence type="predicted"/>
<sequence>MVLVAAAAARWLQVQRQEDGRWLVQWCAELARSVAGGEALLFVVAGRGATMVREGCGNGGCSHGGCAAEKVRADAGWMRVDGGAKQDGDGVTTVAGEIGGGGGCRGGWKGN</sequence>
<evidence type="ECO:0000313" key="1">
    <source>
        <dbReference type="EMBL" id="QCD87153.1"/>
    </source>
</evidence>
<dbReference type="Proteomes" id="UP000501690">
    <property type="component" value="Linkage Group LG3"/>
</dbReference>
<gene>
    <name evidence="1" type="ORF">DEO72_LG3g1687</name>
</gene>
<name>A0A4D6LFA0_VIGUN</name>